<dbReference type="PANTHER" id="PTHR33619:SF3">
    <property type="entry name" value="POLYSACCHARIDE EXPORT PROTEIN GFCE-RELATED"/>
    <property type="match status" value="1"/>
</dbReference>
<feature type="domain" description="Polysaccharide export protein N-terminal" evidence="3">
    <location>
        <begin position="31"/>
        <end position="104"/>
    </location>
</feature>
<dbReference type="InterPro" id="IPR003715">
    <property type="entry name" value="Poly_export_N"/>
</dbReference>
<reference evidence="5 6" key="1">
    <citation type="submission" date="2023-02" db="EMBL/GenBank/DDBJ databases">
        <title>Devosia chondri sp. nov., isolated from the phycosphere of marine algae.</title>
        <authorList>
            <person name="Kim J.M."/>
            <person name="Lee J.K."/>
            <person name="Choi B.J."/>
            <person name="Bayburt H."/>
            <person name="Jeon C.O."/>
        </authorList>
    </citation>
    <scope>NUCLEOTIDE SEQUENCE [LARGE SCALE GENOMIC DNA]</scope>
    <source>
        <strain evidence="5 6">G2-5</strain>
    </source>
</reference>
<evidence type="ECO:0000313" key="5">
    <source>
        <dbReference type="EMBL" id="WDR06057.1"/>
    </source>
</evidence>
<dbReference type="InterPro" id="IPR049712">
    <property type="entry name" value="Poly_export"/>
</dbReference>
<evidence type="ECO:0000259" key="4">
    <source>
        <dbReference type="Pfam" id="PF10531"/>
    </source>
</evidence>
<dbReference type="Pfam" id="PF10531">
    <property type="entry name" value="SLBB"/>
    <property type="match status" value="1"/>
</dbReference>
<name>A0ABY7YY18_9HYPH</name>
<evidence type="ECO:0000259" key="3">
    <source>
        <dbReference type="Pfam" id="PF02563"/>
    </source>
</evidence>
<dbReference type="Proteomes" id="UP001222118">
    <property type="component" value="Chromosome"/>
</dbReference>
<dbReference type="Pfam" id="PF02563">
    <property type="entry name" value="Poly_export"/>
    <property type="match status" value="1"/>
</dbReference>
<dbReference type="Gene3D" id="3.30.1950.10">
    <property type="entry name" value="wza like domain"/>
    <property type="match status" value="1"/>
</dbReference>
<accession>A0ABY7YY18</accession>
<gene>
    <name evidence="5" type="ORF">PSQ90_00915</name>
</gene>
<dbReference type="PANTHER" id="PTHR33619">
    <property type="entry name" value="POLYSACCHARIDE EXPORT PROTEIN GFCE-RELATED"/>
    <property type="match status" value="1"/>
</dbReference>
<protein>
    <submittedName>
        <fullName evidence="5">Polysaccharide export protein</fullName>
    </submittedName>
</protein>
<keyword evidence="6" id="KW-1185">Reference proteome</keyword>
<evidence type="ECO:0000256" key="2">
    <source>
        <dbReference type="SAM" id="SignalP"/>
    </source>
</evidence>
<dbReference type="EMBL" id="CP118247">
    <property type="protein sequence ID" value="WDR06057.1"/>
    <property type="molecule type" value="Genomic_DNA"/>
</dbReference>
<organism evidence="5 6">
    <name type="scientific">Devosia rhodophyticola</name>
    <dbReference type="NCBI Taxonomy" id="3026423"/>
    <lineage>
        <taxon>Bacteria</taxon>
        <taxon>Pseudomonadati</taxon>
        <taxon>Pseudomonadota</taxon>
        <taxon>Alphaproteobacteria</taxon>
        <taxon>Hyphomicrobiales</taxon>
        <taxon>Devosiaceae</taxon>
        <taxon>Devosia</taxon>
    </lineage>
</organism>
<evidence type="ECO:0000313" key="6">
    <source>
        <dbReference type="Proteomes" id="UP001222118"/>
    </source>
</evidence>
<feature type="domain" description="Soluble ligand binding" evidence="4">
    <location>
        <begin position="110"/>
        <end position="159"/>
    </location>
</feature>
<feature type="chain" id="PRO_5046644376" evidence="2">
    <location>
        <begin position="20"/>
        <end position="183"/>
    </location>
</feature>
<evidence type="ECO:0000256" key="1">
    <source>
        <dbReference type="ARBA" id="ARBA00022729"/>
    </source>
</evidence>
<keyword evidence="1 2" id="KW-0732">Signal</keyword>
<feature type="signal peptide" evidence="2">
    <location>
        <begin position="1"/>
        <end position="19"/>
    </location>
</feature>
<proteinExistence type="predicted"/>
<dbReference type="RefSeq" id="WP_282211571.1">
    <property type="nucleotide sequence ID" value="NZ_CP118247.1"/>
</dbReference>
<sequence length="183" mass="19907">MRWLQIAVLILVLPLAACAGMRPSTYLVDVKGPYLLDTGDAVRVTVYGDADLTDTYRVDDSGAVAFPLVGPVVVRGQTTKVAAARIAQALSNGYMRNPNVAVEVAEYRPFFIQGAISNAGQFPYVYGMTIRAAISTAGGFTETADRNQATIYRRQDTQMVKGSVDLDYPIYPGDTIVVGERWF</sequence>
<dbReference type="InterPro" id="IPR019554">
    <property type="entry name" value="Soluble_ligand-bd"/>
</dbReference>